<evidence type="ECO:0000256" key="1">
    <source>
        <dbReference type="SAM" id="Phobius"/>
    </source>
</evidence>
<name>A0A8D8ZCV8_9HEMI</name>
<protein>
    <submittedName>
        <fullName evidence="2">Uncharacterized protein</fullName>
    </submittedName>
</protein>
<sequence length="121" mass="13911">MAFFSIVKIFMVSWLTYLKELLNSILLIPGVIGIVFMSLFQSLVPYSCHCSSHWYRIHVIVPVIGTVFMSLFQSLVPYSCHCSSHWYRIHVIVPVIGTVFMSLFQSLVPYSCHCSGIHIYF</sequence>
<feature type="transmembrane region" description="Helical" evidence="1">
    <location>
        <begin position="87"/>
        <end position="108"/>
    </location>
</feature>
<dbReference type="AlphaFoldDB" id="A0A8D8ZCV8"/>
<feature type="transmembrane region" description="Helical" evidence="1">
    <location>
        <begin position="55"/>
        <end position="75"/>
    </location>
</feature>
<feature type="transmembrane region" description="Helical" evidence="1">
    <location>
        <begin position="21"/>
        <end position="43"/>
    </location>
</feature>
<dbReference type="EMBL" id="HBUF01471348">
    <property type="protein sequence ID" value="CAG6744611.1"/>
    <property type="molecule type" value="Transcribed_RNA"/>
</dbReference>
<evidence type="ECO:0000313" key="2">
    <source>
        <dbReference type="EMBL" id="CAG6744610.1"/>
    </source>
</evidence>
<dbReference type="EMBL" id="HBUF01471347">
    <property type="protein sequence ID" value="CAG6744610.1"/>
    <property type="molecule type" value="Transcribed_RNA"/>
</dbReference>
<dbReference type="EMBL" id="HBUF01471346">
    <property type="protein sequence ID" value="CAG6744609.1"/>
    <property type="molecule type" value="Transcribed_RNA"/>
</dbReference>
<keyword evidence="1" id="KW-1133">Transmembrane helix</keyword>
<accession>A0A8D8ZCV8</accession>
<organism evidence="2">
    <name type="scientific">Cacopsylla melanoneura</name>
    <dbReference type="NCBI Taxonomy" id="428564"/>
    <lineage>
        <taxon>Eukaryota</taxon>
        <taxon>Metazoa</taxon>
        <taxon>Ecdysozoa</taxon>
        <taxon>Arthropoda</taxon>
        <taxon>Hexapoda</taxon>
        <taxon>Insecta</taxon>
        <taxon>Pterygota</taxon>
        <taxon>Neoptera</taxon>
        <taxon>Paraneoptera</taxon>
        <taxon>Hemiptera</taxon>
        <taxon>Sternorrhyncha</taxon>
        <taxon>Psylloidea</taxon>
        <taxon>Psyllidae</taxon>
        <taxon>Psyllinae</taxon>
        <taxon>Cacopsylla</taxon>
    </lineage>
</organism>
<reference evidence="2" key="1">
    <citation type="submission" date="2021-05" db="EMBL/GenBank/DDBJ databases">
        <authorList>
            <person name="Alioto T."/>
            <person name="Alioto T."/>
            <person name="Gomez Garrido J."/>
        </authorList>
    </citation>
    <scope>NUCLEOTIDE SEQUENCE</scope>
</reference>
<proteinExistence type="predicted"/>
<keyword evidence="1" id="KW-0472">Membrane</keyword>
<keyword evidence="1" id="KW-0812">Transmembrane</keyword>